<dbReference type="Proteomes" id="UP001347146">
    <property type="component" value="Unassembled WGS sequence"/>
</dbReference>
<comment type="caution">
    <text evidence="1">The sequence shown here is derived from an EMBL/GenBank/DDBJ whole genome shotgun (WGS) entry which is preliminary data.</text>
</comment>
<dbReference type="EMBL" id="JAZDUF010000007">
    <property type="protein sequence ID" value="MEE3852793.1"/>
    <property type="molecule type" value="Genomic_DNA"/>
</dbReference>
<sequence>MADHSGRQSERGVPRADVSRFARRLLIEAVEGCGIRHWARIDSWDGVGCARITDLGGETFELNVENLSSALVVHLDDNTLRHPLDVDSYLADEIVQTMLFGVVIYRSEIRRRPALQS</sequence>
<proteinExistence type="predicted"/>
<accession>A0ABU7MJ25</accession>
<reference evidence="1 2" key="1">
    <citation type="submission" date="2024-01" db="EMBL/GenBank/DDBJ databases">
        <title>Draft genome sequence of Gordonia sp. LSe1-13.</title>
        <authorList>
            <person name="Suphannarot A."/>
            <person name="Mingma R."/>
        </authorList>
    </citation>
    <scope>NUCLEOTIDE SEQUENCE [LARGE SCALE GENOMIC DNA]</scope>
    <source>
        <strain evidence="1 2">LSe1-13</strain>
    </source>
</reference>
<gene>
    <name evidence="1" type="ORF">VZC37_20810</name>
</gene>
<organism evidence="1 2">
    <name type="scientific">Gordonia sesuvii</name>
    <dbReference type="NCBI Taxonomy" id="3116777"/>
    <lineage>
        <taxon>Bacteria</taxon>
        <taxon>Bacillati</taxon>
        <taxon>Actinomycetota</taxon>
        <taxon>Actinomycetes</taxon>
        <taxon>Mycobacteriales</taxon>
        <taxon>Gordoniaceae</taxon>
        <taxon>Gordonia</taxon>
    </lineage>
</organism>
<dbReference type="RefSeq" id="WP_330435322.1">
    <property type="nucleotide sequence ID" value="NZ_JAZDUF010000007.1"/>
</dbReference>
<protein>
    <submittedName>
        <fullName evidence="1">Uncharacterized protein</fullName>
    </submittedName>
</protein>
<evidence type="ECO:0000313" key="2">
    <source>
        <dbReference type="Proteomes" id="UP001347146"/>
    </source>
</evidence>
<evidence type="ECO:0000313" key="1">
    <source>
        <dbReference type="EMBL" id="MEE3852793.1"/>
    </source>
</evidence>
<name>A0ABU7MJ25_9ACTN</name>
<keyword evidence="2" id="KW-1185">Reference proteome</keyword>